<accession>A0A087VT54</accession>
<evidence type="ECO:0000256" key="1">
    <source>
        <dbReference type="SAM" id="SignalP"/>
    </source>
</evidence>
<keyword evidence="3" id="KW-1185">Reference proteome</keyword>
<dbReference type="EMBL" id="CP006018">
    <property type="protein sequence ID" value="AIC91545.1"/>
    <property type="molecule type" value="Genomic_DNA"/>
</dbReference>
<feature type="chain" id="PRO_5001831527" evidence="1">
    <location>
        <begin position="38"/>
        <end position="54"/>
    </location>
</feature>
<dbReference type="AlphaFoldDB" id="A0A087VT54"/>
<name>A0A087VT54_9BIFI</name>
<dbReference type="KEGG" id="bii:BINDI_0260"/>
<dbReference type="Proteomes" id="UP000028569">
    <property type="component" value="Chromosome"/>
</dbReference>
<protein>
    <submittedName>
        <fullName evidence="2">Uncharacterized protein</fullName>
    </submittedName>
</protein>
<organism evidence="2 3">
    <name type="scientific">Bifidobacterium [indicum] DSM 20214 = LMG 11587</name>
    <dbReference type="NCBI Taxonomy" id="1341694"/>
    <lineage>
        <taxon>Bacteria</taxon>
        <taxon>Bacillati</taxon>
        <taxon>Actinomycetota</taxon>
        <taxon>Actinomycetes</taxon>
        <taxon>Bifidobacteriales</taxon>
        <taxon>Bifidobacteriaceae</taxon>
        <taxon>Bifidobacterium</taxon>
    </lineage>
</organism>
<dbReference type="HOGENOM" id="CLU_3040865_0_0_11"/>
<reference evidence="2 3" key="1">
    <citation type="journal article" date="2014" name="Appl. Environ. Microbiol.">
        <title>Genomic encyclopedia of type strains of the genus Bifidobacterium.</title>
        <authorList>
            <person name="Milani C."/>
            <person name="Lugli G.A."/>
            <person name="Duranti S."/>
            <person name="Turroni F."/>
            <person name="Bottacini F."/>
            <person name="Mangifesta M."/>
            <person name="Sanchez B."/>
            <person name="Viappiani A."/>
            <person name="Mancabelli L."/>
            <person name="Taminiau B."/>
            <person name="Delcenserie V."/>
            <person name="Barrangou R."/>
            <person name="Margolles A."/>
            <person name="van Sinderen D."/>
            <person name="Ventura M."/>
        </authorList>
    </citation>
    <scope>NUCLEOTIDE SEQUENCE [LARGE SCALE GENOMIC DNA]</scope>
    <source>
        <strain evidence="2 3">LMG 11587</strain>
    </source>
</reference>
<proteinExistence type="predicted"/>
<sequence length="54" mass="5361">MRLHNPGRSGRRPVRQVVAVLAALSVMGGGLAAGAQAADTTYSQINGGGGGSLR</sequence>
<evidence type="ECO:0000313" key="3">
    <source>
        <dbReference type="Proteomes" id="UP000028569"/>
    </source>
</evidence>
<dbReference type="RefSeq" id="WP_158332581.1">
    <property type="nucleotide sequence ID" value="NZ_CP006018.1"/>
</dbReference>
<evidence type="ECO:0000313" key="2">
    <source>
        <dbReference type="EMBL" id="AIC91545.1"/>
    </source>
</evidence>
<keyword evidence="1" id="KW-0732">Signal</keyword>
<gene>
    <name evidence="2" type="ORF">BINDI_0260</name>
</gene>
<feature type="signal peptide" evidence="1">
    <location>
        <begin position="1"/>
        <end position="37"/>
    </location>
</feature>